<keyword evidence="3" id="KW-0520">NAD</keyword>
<dbReference type="GO" id="GO:0004617">
    <property type="term" value="F:phosphoglycerate dehydrogenase activity"/>
    <property type="evidence" value="ECO:0007669"/>
    <property type="project" value="UniProtKB-EC"/>
</dbReference>
<evidence type="ECO:0000313" key="7">
    <source>
        <dbReference type="EMBL" id="AJG18209.1"/>
    </source>
</evidence>
<dbReference type="FunFam" id="3.40.50.720:FF:000213">
    <property type="entry name" value="Putative 2-hydroxyacid dehydrogenase"/>
    <property type="match status" value="1"/>
</dbReference>
<dbReference type="CDD" id="cd12156">
    <property type="entry name" value="HPPR"/>
    <property type="match status" value="1"/>
</dbReference>
<sequence length="313" mass="33062">MSQATLIQIGPLAPQINSRLREQYQAVPLWEQPEPLAWLREHAQQARVAVTSARHGITAEAIAAMPRLAAIVSFGVGYDSIALDAARARGIQVSNTPDVLNDCVADLAFGLLLDAARGIAHGDRFVRAGKWGRDSFPLTTRVSGKKLGILGLGRIGEKVAQRATGFGMDIAYHNRRARDGAPWRHEPDLKALAGWADFLAVTCVGGPETEGLVSAGIIEALGPKGILVNVSRGSVVDEDALVAALRNGRLGGAGLDVFRAEPQVPEALFALDNVVLAPHVASGTHETRAAMAALVFDNLDAFLGTGKVITPVL</sequence>
<accession>A0A0C4Y7T4</accession>
<evidence type="ECO:0000256" key="1">
    <source>
        <dbReference type="ARBA" id="ARBA00022857"/>
    </source>
</evidence>
<dbReference type="InterPro" id="IPR006139">
    <property type="entry name" value="D-isomer_2_OHA_DH_cat_dom"/>
</dbReference>
<comment type="similarity">
    <text evidence="4">Belongs to the D-isomer specific 2-hydroxyacid dehydrogenase family.</text>
</comment>
<dbReference type="GO" id="GO:0051287">
    <property type="term" value="F:NAD binding"/>
    <property type="evidence" value="ECO:0007669"/>
    <property type="project" value="InterPro"/>
</dbReference>
<dbReference type="Pfam" id="PF00389">
    <property type="entry name" value="2-Hacid_dh"/>
    <property type="match status" value="1"/>
</dbReference>
<dbReference type="InterPro" id="IPR050223">
    <property type="entry name" value="D-isomer_2-hydroxyacid_DH"/>
</dbReference>
<keyword evidence="2 4" id="KW-0560">Oxidoreductase</keyword>
<keyword evidence="8" id="KW-1185">Reference proteome</keyword>
<feature type="domain" description="D-isomer specific 2-hydroxyacid dehydrogenase NAD-binding" evidence="6">
    <location>
        <begin position="109"/>
        <end position="281"/>
    </location>
</feature>
<reference evidence="7 8" key="1">
    <citation type="journal article" date="2015" name="Genome Announc.">
        <title>Complete Genome Sequence of Cupriavidus basilensis 4G11, Isolated from the Oak Ridge Field Research Center Site.</title>
        <authorList>
            <person name="Ray J."/>
            <person name="Waters R.J."/>
            <person name="Skerker J.M."/>
            <person name="Kuehl J.V."/>
            <person name="Price M.N."/>
            <person name="Huang J."/>
            <person name="Chakraborty R."/>
            <person name="Arkin A.P."/>
            <person name="Deutschbauer A."/>
        </authorList>
    </citation>
    <scope>NUCLEOTIDE SEQUENCE [LARGE SCALE GENOMIC DNA]</scope>
    <source>
        <strain evidence="7">4G11</strain>
    </source>
</reference>
<gene>
    <name evidence="7" type="ORF">RR42_m0797</name>
</gene>
<evidence type="ECO:0000256" key="3">
    <source>
        <dbReference type="ARBA" id="ARBA00023027"/>
    </source>
</evidence>
<keyword evidence="1" id="KW-0521">NADP</keyword>
<dbReference type="PANTHER" id="PTHR10996">
    <property type="entry name" value="2-HYDROXYACID DEHYDROGENASE-RELATED"/>
    <property type="match status" value="1"/>
</dbReference>
<evidence type="ECO:0000256" key="4">
    <source>
        <dbReference type="RuleBase" id="RU003719"/>
    </source>
</evidence>
<evidence type="ECO:0000259" key="6">
    <source>
        <dbReference type="Pfam" id="PF02826"/>
    </source>
</evidence>
<dbReference type="STRING" id="68895.RR42_m0797"/>
<dbReference type="AlphaFoldDB" id="A0A0C4Y7T4"/>
<dbReference type="SUPFAM" id="SSF52283">
    <property type="entry name" value="Formate/glycerate dehydrogenase catalytic domain-like"/>
    <property type="match status" value="1"/>
</dbReference>
<dbReference type="GO" id="GO:0005829">
    <property type="term" value="C:cytosol"/>
    <property type="evidence" value="ECO:0007669"/>
    <property type="project" value="TreeGrafter"/>
</dbReference>
<dbReference type="InterPro" id="IPR006140">
    <property type="entry name" value="D-isomer_DH_NAD-bd"/>
</dbReference>
<organism evidence="7 8">
    <name type="scientific">Cupriavidus basilensis</name>
    <dbReference type="NCBI Taxonomy" id="68895"/>
    <lineage>
        <taxon>Bacteria</taxon>
        <taxon>Pseudomonadati</taxon>
        <taxon>Pseudomonadota</taxon>
        <taxon>Betaproteobacteria</taxon>
        <taxon>Burkholderiales</taxon>
        <taxon>Burkholderiaceae</taxon>
        <taxon>Cupriavidus</taxon>
    </lineage>
</organism>
<proteinExistence type="inferred from homology"/>
<dbReference type="KEGG" id="cbw:RR42_m0797"/>
<dbReference type="EC" id="1.1.1.95" evidence="7"/>
<evidence type="ECO:0000259" key="5">
    <source>
        <dbReference type="Pfam" id="PF00389"/>
    </source>
</evidence>
<evidence type="ECO:0000256" key="2">
    <source>
        <dbReference type="ARBA" id="ARBA00023002"/>
    </source>
</evidence>
<dbReference type="SUPFAM" id="SSF51735">
    <property type="entry name" value="NAD(P)-binding Rossmann-fold domains"/>
    <property type="match status" value="1"/>
</dbReference>
<dbReference type="GO" id="GO:0030267">
    <property type="term" value="F:glyoxylate reductase (NADPH) activity"/>
    <property type="evidence" value="ECO:0007669"/>
    <property type="project" value="TreeGrafter"/>
</dbReference>
<dbReference type="PANTHER" id="PTHR10996:SF178">
    <property type="entry name" value="2-HYDROXYACID DEHYDROGENASE YGL185C-RELATED"/>
    <property type="match status" value="1"/>
</dbReference>
<dbReference type="Proteomes" id="UP000031843">
    <property type="component" value="Chromosome main"/>
</dbReference>
<evidence type="ECO:0000313" key="8">
    <source>
        <dbReference type="Proteomes" id="UP000031843"/>
    </source>
</evidence>
<dbReference type="Gene3D" id="3.40.50.720">
    <property type="entry name" value="NAD(P)-binding Rossmann-like Domain"/>
    <property type="match status" value="2"/>
</dbReference>
<name>A0A0C4Y7T4_9BURK</name>
<protein>
    <submittedName>
        <fullName evidence="7">D-3-phosphoglycerate dehydrogenase</fullName>
        <ecNumber evidence="7">1.1.1.95</ecNumber>
    </submittedName>
</protein>
<dbReference type="InterPro" id="IPR036291">
    <property type="entry name" value="NAD(P)-bd_dom_sf"/>
</dbReference>
<feature type="domain" description="D-isomer specific 2-hydroxyacid dehydrogenase catalytic" evidence="5">
    <location>
        <begin position="18"/>
        <end position="312"/>
    </location>
</feature>
<dbReference type="GO" id="GO:0016618">
    <property type="term" value="F:hydroxypyruvate reductase [NAD(P)H] activity"/>
    <property type="evidence" value="ECO:0007669"/>
    <property type="project" value="TreeGrafter"/>
</dbReference>
<dbReference type="EMBL" id="CP010536">
    <property type="protein sequence ID" value="AJG18209.1"/>
    <property type="molecule type" value="Genomic_DNA"/>
</dbReference>
<dbReference type="Pfam" id="PF02826">
    <property type="entry name" value="2-Hacid_dh_C"/>
    <property type="match status" value="1"/>
</dbReference>
<dbReference type="RefSeq" id="WP_043344246.1">
    <property type="nucleotide sequence ID" value="NZ_CP010536.1"/>
</dbReference>
<dbReference type="OrthoDB" id="9805416at2"/>